<evidence type="ECO:0000256" key="4">
    <source>
        <dbReference type="ARBA" id="ARBA00022676"/>
    </source>
</evidence>
<evidence type="ECO:0000256" key="13">
    <source>
        <dbReference type="PIRSR" id="PIRSR600715-1"/>
    </source>
</evidence>
<dbReference type="Pfam" id="PF00953">
    <property type="entry name" value="Glycos_transf_4"/>
    <property type="match status" value="1"/>
</dbReference>
<feature type="transmembrane region" description="Helical" evidence="12">
    <location>
        <begin position="158"/>
        <end position="176"/>
    </location>
</feature>
<feature type="binding site" evidence="13">
    <location>
        <position position="150"/>
    </location>
    <ligand>
        <name>Mg(2+)</name>
        <dbReference type="ChEBI" id="CHEBI:18420"/>
    </ligand>
</feature>
<feature type="transmembrane region" description="Helical" evidence="12">
    <location>
        <begin position="213"/>
        <end position="230"/>
    </location>
</feature>
<keyword evidence="11 12" id="KW-0464">Manganese</keyword>
<feature type="transmembrane region" description="Helical" evidence="12">
    <location>
        <begin position="6"/>
        <end position="22"/>
    </location>
</feature>
<name>A0AA96M7G1_9ENTR</name>
<keyword evidence="16" id="KW-1185">Reference proteome</keyword>
<reference evidence="15" key="1">
    <citation type="submission" date="2023-09" db="EMBL/GenBank/DDBJ databases">
        <title>Coexistence of blaNDM-1 and blaKPC-2 in Enterobacter chuandaensis.</title>
        <authorList>
            <person name="Chen R."/>
        </authorList>
    </citation>
    <scope>NUCLEOTIDE SEQUENCE</scope>
    <source>
        <strain evidence="15">FAHZZU5885</strain>
    </source>
</reference>
<feature type="binding site" evidence="13">
    <location>
        <position position="212"/>
    </location>
    <ligand>
        <name>Mg(2+)</name>
        <dbReference type="ChEBI" id="CHEBI:18420"/>
    </ligand>
</feature>
<keyword evidence="7 12" id="KW-0460">Magnesium</keyword>
<evidence type="ECO:0000256" key="9">
    <source>
        <dbReference type="ARBA" id="ARBA00022989"/>
    </source>
</evidence>
<evidence type="ECO:0000256" key="2">
    <source>
        <dbReference type="ARBA" id="ARBA00022475"/>
    </source>
</evidence>
<gene>
    <name evidence="12 15" type="primary">wecA</name>
    <name evidence="14" type="ORF">ACE3KR_04620</name>
    <name evidence="15" type="ORF">RQP59_08245</name>
</gene>
<sequence>MTEAIIMFLIAMTTLIIAHPLARKYSLVDKPGGRKQHSGDIPLIGGISLYCGIVIFHVLHLNIEPFIDASFIAYLVGISILLAVGIVDDYYDLPVIPRILAQALAALVIILDDVYLNTFGFVLGEYELLLGSTGYLITLLAGWAAINAFNMIDGIDGLLGSVSAVIFAALMVNFLSAGAEQPALWCLLMIVALLPYLISNFGLVGAKVFMGDAGSMVIGFTMLWLILNASQGSHAIMAPVTALWIIALPLMDMVTVMIRRMRRRQSPFHADRDHLHHILLRCGLTSRQTVFVMVLLTAALAGMGLTLAKYGATESVSMALYLAVFGIYVLMNNTLQQRNPAPRAHAVR</sequence>
<evidence type="ECO:0000256" key="6">
    <source>
        <dbReference type="ARBA" id="ARBA00022692"/>
    </source>
</evidence>
<evidence type="ECO:0000256" key="5">
    <source>
        <dbReference type="ARBA" id="ARBA00022679"/>
    </source>
</evidence>
<proteinExistence type="inferred from homology"/>
<keyword evidence="8 12" id="KW-0448">Lipopolysaccharide biosynthesis</keyword>
<comment type="pathway">
    <text evidence="12">Bacterial outer membrane biogenesis; enterobacterial common antigen biosynthesis.</text>
</comment>
<keyword evidence="10 12" id="KW-0472">Membrane</keyword>
<dbReference type="InterPro" id="IPR000715">
    <property type="entry name" value="Glycosyl_transferase_4"/>
</dbReference>
<feature type="transmembrane region" description="Helical" evidence="12">
    <location>
        <begin position="69"/>
        <end position="87"/>
    </location>
</feature>
<evidence type="ECO:0000256" key="7">
    <source>
        <dbReference type="ARBA" id="ARBA00022842"/>
    </source>
</evidence>
<feature type="transmembrane region" description="Helical" evidence="12">
    <location>
        <begin position="290"/>
        <end position="312"/>
    </location>
</feature>
<keyword evidence="3 12" id="KW-0997">Cell inner membrane</keyword>
<evidence type="ECO:0000256" key="8">
    <source>
        <dbReference type="ARBA" id="ARBA00022985"/>
    </source>
</evidence>
<dbReference type="NCBIfam" id="TIGR02380">
    <property type="entry name" value="ECA_wecA"/>
    <property type="match status" value="1"/>
</dbReference>
<dbReference type="GO" id="GO:0071555">
    <property type="term" value="P:cell wall organization"/>
    <property type="evidence" value="ECO:0007669"/>
    <property type="project" value="TreeGrafter"/>
</dbReference>
<dbReference type="GO" id="GO:0036380">
    <property type="term" value="F:UDP-N-acetylglucosamine-undecaprenyl-phosphate N-acetylglucosaminephosphotransferase activity"/>
    <property type="evidence" value="ECO:0007669"/>
    <property type="project" value="UniProtKB-UniRule"/>
</dbReference>
<keyword evidence="2 12" id="KW-1003">Cell membrane</keyword>
<dbReference type="GO" id="GO:0030145">
    <property type="term" value="F:manganese ion binding"/>
    <property type="evidence" value="ECO:0007669"/>
    <property type="project" value="InterPro"/>
</dbReference>
<evidence type="ECO:0000313" key="15">
    <source>
        <dbReference type="EMBL" id="WNS39528.1"/>
    </source>
</evidence>
<evidence type="ECO:0000256" key="11">
    <source>
        <dbReference type="ARBA" id="ARBA00023211"/>
    </source>
</evidence>
<comment type="function">
    <text evidence="12">Catalyzes the transfer of the GlcNAc-1-phosphate moiety from UDP-GlcNAc onto the carrier lipid undecaprenyl phosphate (C55-P), yielding GlcNAc-pyrophosphoryl-undecaprenyl (GlcNAc-PP-C55).</text>
</comment>
<dbReference type="GO" id="GO:0005886">
    <property type="term" value="C:plasma membrane"/>
    <property type="evidence" value="ECO:0007669"/>
    <property type="project" value="UniProtKB-SubCell"/>
</dbReference>
<dbReference type="Proteomes" id="UP001577381">
    <property type="component" value="Unassembled WGS sequence"/>
</dbReference>
<evidence type="ECO:0000313" key="16">
    <source>
        <dbReference type="Proteomes" id="UP001577381"/>
    </source>
</evidence>
<feature type="transmembrane region" description="Helical" evidence="12">
    <location>
        <begin position="128"/>
        <end position="146"/>
    </location>
</feature>
<comment type="subcellular location">
    <subcellularLocation>
        <location evidence="12">Cell inner membrane</location>
        <topology evidence="12">Multi-pass membrane protein</topology>
    </subcellularLocation>
    <subcellularLocation>
        <location evidence="1">Cell membrane</location>
        <topology evidence="1">Multi-pass membrane protein</topology>
    </subcellularLocation>
</comment>
<protein>
    <recommendedName>
        <fullName evidence="12">Undecaprenyl-phosphate alpha-N-acetylglucosaminyl 1-phosphate transferase</fullName>
        <ecNumber evidence="12">2.7.8.33</ecNumber>
    </recommendedName>
    <alternativeName>
        <fullName evidence="12">UDP-GlcNAc:undecaprenyl-phosphate GlcNAc-1-phosphate transferase</fullName>
    </alternativeName>
    <alternativeName>
        <fullName evidence="12">Undecaprenyl-phosphate GlcNAc-1-phosphate transferase</fullName>
    </alternativeName>
</protein>
<dbReference type="InterPro" id="IPR018480">
    <property type="entry name" value="PNAcMuramoyl-5peptid_Trfase_CS"/>
</dbReference>
<feature type="transmembrane region" description="Helical" evidence="12">
    <location>
        <begin position="318"/>
        <end position="335"/>
    </location>
</feature>
<feature type="transmembrane region" description="Helical" evidence="12">
    <location>
        <begin position="236"/>
        <end position="258"/>
    </location>
</feature>
<dbReference type="GO" id="GO:0000287">
    <property type="term" value="F:magnesium ion binding"/>
    <property type="evidence" value="ECO:0007669"/>
    <property type="project" value="InterPro"/>
</dbReference>
<organism evidence="15">
    <name type="scientific">Enterobacter chuandaensis</name>
    <dbReference type="NCBI Taxonomy" id="2497875"/>
    <lineage>
        <taxon>Bacteria</taxon>
        <taxon>Pseudomonadati</taxon>
        <taxon>Pseudomonadota</taxon>
        <taxon>Gammaproteobacteria</taxon>
        <taxon>Enterobacterales</taxon>
        <taxon>Enterobacteriaceae</taxon>
        <taxon>Enterobacter</taxon>
        <taxon>Enterobacter cloacae complex</taxon>
    </lineage>
</organism>
<dbReference type="RefSeq" id="WP_265194143.1">
    <property type="nucleotide sequence ID" value="NZ_CP135253.1"/>
</dbReference>
<dbReference type="CDD" id="cd06853">
    <property type="entry name" value="GT_WecA_like"/>
    <property type="match status" value="1"/>
</dbReference>
<dbReference type="PROSITE" id="PS01348">
    <property type="entry name" value="MRAY_2"/>
    <property type="match status" value="1"/>
</dbReference>
<keyword evidence="5 12" id="KW-0808">Transferase</keyword>
<comment type="pathway">
    <text evidence="12">Bacterial outer membrane biogenesis; LPS O-antigen biosynthesis.</text>
</comment>
<dbReference type="GO" id="GO:0009246">
    <property type="term" value="P:enterobacterial common antigen biosynthetic process"/>
    <property type="evidence" value="ECO:0007669"/>
    <property type="project" value="UniProtKB-UniRule"/>
</dbReference>
<dbReference type="EMBL" id="CP135253">
    <property type="protein sequence ID" value="WNS39528.1"/>
    <property type="molecule type" value="Genomic_DNA"/>
</dbReference>
<dbReference type="GO" id="GO:0009276">
    <property type="term" value="C:Gram-negative-bacterium-type cell wall"/>
    <property type="evidence" value="ECO:0007669"/>
    <property type="project" value="InterPro"/>
</dbReference>
<evidence type="ECO:0000256" key="3">
    <source>
        <dbReference type="ARBA" id="ARBA00022519"/>
    </source>
</evidence>
<evidence type="ECO:0000256" key="1">
    <source>
        <dbReference type="ARBA" id="ARBA00004651"/>
    </source>
</evidence>
<keyword evidence="4 12" id="KW-0328">Glycosyltransferase</keyword>
<keyword evidence="6 12" id="KW-0812">Transmembrane</keyword>
<dbReference type="PANTHER" id="PTHR22926">
    <property type="entry name" value="PHOSPHO-N-ACETYLMURAMOYL-PENTAPEPTIDE-TRANSFERASE"/>
    <property type="match status" value="1"/>
</dbReference>
<dbReference type="HAMAP" id="MF_02030">
    <property type="entry name" value="WecA_Gammaproteo"/>
    <property type="match status" value="1"/>
</dbReference>
<dbReference type="InterPro" id="IPR012750">
    <property type="entry name" value="ECA_WecA-rel"/>
</dbReference>
<dbReference type="AlphaFoldDB" id="A0AA96M7G1"/>
<dbReference type="EMBL" id="JBHGSI010000001">
    <property type="protein sequence ID" value="MFB4718170.1"/>
    <property type="molecule type" value="Genomic_DNA"/>
</dbReference>
<feature type="transmembrane region" description="Helical" evidence="12">
    <location>
        <begin position="43"/>
        <end position="63"/>
    </location>
</feature>
<dbReference type="GO" id="GO:0044038">
    <property type="term" value="P:cell wall macromolecule biosynthetic process"/>
    <property type="evidence" value="ECO:0007669"/>
    <property type="project" value="TreeGrafter"/>
</dbReference>
<comment type="catalytic activity">
    <reaction evidence="12">
        <text>di-trans,octa-cis-undecaprenyl phosphate + UDP-N-acetyl-alpha-D-glucosamine = N-acetyl-alpha-D-glucosaminyl-di-trans,octa-cis-undecaprenyl diphosphate + UMP</text>
        <dbReference type="Rhea" id="RHEA:28090"/>
        <dbReference type="ChEBI" id="CHEBI:57705"/>
        <dbReference type="ChEBI" id="CHEBI:57865"/>
        <dbReference type="ChEBI" id="CHEBI:60392"/>
        <dbReference type="ChEBI" id="CHEBI:62959"/>
        <dbReference type="EC" id="2.7.8.33"/>
    </reaction>
</comment>
<dbReference type="GO" id="GO:0016757">
    <property type="term" value="F:glycosyltransferase activity"/>
    <property type="evidence" value="ECO:0007669"/>
    <property type="project" value="UniProtKB-KW"/>
</dbReference>
<evidence type="ECO:0000256" key="12">
    <source>
        <dbReference type="HAMAP-Rule" id="MF_02030"/>
    </source>
</evidence>
<comment type="cofactor">
    <cofactor evidence="12">
        <name>Mn(2+)</name>
        <dbReference type="ChEBI" id="CHEBI:29035"/>
    </cofactor>
</comment>
<evidence type="ECO:0000313" key="14">
    <source>
        <dbReference type="EMBL" id="MFB4718170.1"/>
    </source>
</evidence>
<comment type="cofactor">
    <cofactor evidence="12 13">
        <name>Mg(2+)</name>
        <dbReference type="ChEBI" id="CHEBI:18420"/>
    </cofactor>
</comment>
<feature type="transmembrane region" description="Helical" evidence="12">
    <location>
        <begin position="182"/>
        <end position="206"/>
    </location>
</feature>
<dbReference type="PANTHER" id="PTHR22926:SF3">
    <property type="entry name" value="UNDECAPRENYL-PHOSPHATE ALPHA-N-ACETYLGLUCOSAMINYL 1-PHOSPHATE TRANSFERASE"/>
    <property type="match status" value="1"/>
</dbReference>
<comment type="similarity">
    <text evidence="12">Belongs to the glycosyltransferase 4 family. WecA subfamily.</text>
</comment>
<dbReference type="EC" id="2.7.8.33" evidence="12"/>
<keyword evidence="9 12" id="KW-1133">Transmembrane helix</keyword>
<dbReference type="KEGG" id="echu:RQP59_08245"/>
<keyword evidence="13" id="KW-0479">Metal-binding</keyword>
<evidence type="ECO:0000256" key="10">
    <source>
        <dbReference type="ARBA" id="ARBA00023136"/>
    </source>
</evidence>
<reference evidence="14 16" key="2">
    <citation type="submission" date="2024-09" db="EMBL/GenBank/DDBJ databases">
        <title>Molecular characterization of Carbapenemase-producing Enterobacter cloacae Complex from Infections in Argentina.</title>
        <authorList>
            <person name="De Mendieta J.M."/>
            <person name="Gomez S."/>
        </authorList>
    </citation>
    <scope>NUCLEOTIDE SEQUENCE [LARGE SCALE GENOMIC DNA]</scope>
    <source>
        <strain evidence="14 16">M23267</strain>
    </source>
</reference>
<dbReference type="GO" id="GO:0009243">
    <property type="term" value="P:O antigen biosynthetic process"/>
    <property type="evidence" value="ECO:0007669"/>
    <property type="project" value="UniProtKB-UniRule"/>
</dbReference>
<accession>A0AA96M7G1</accession>